<dbReference type="EMBL" id="CP137307">
    <property type="protein sequence ID" value="WQF80553.1"/>
    <property type="molecule type" value="Genomic_DNA"/>
</dbReference>
<evidence type="ECO:0000313" key="5">
    <source>
        <dbReference type="Proteomes" id="UP001322277"/>
    </source>
</evidence>
<feature type="domain" description="DUF6594" evidence="3">
    <location>
        <begin position="41"/>
        <end position="298"/>
    </location>
</feature>
<dbReference type="RefSeq" id="XP_062777777.1">
    <property type="nucleotide sequence ID" value="XM_062921726.1"/>
</dbReference>
<dbReference type="KEGG" id="cdet:87942070"/>
<accession>A0AAX4IB07</accession>
<dbReference type="GeneID" id="87942070"/>
<organism evidence="4 5">
    <name type="scientific">Colletotrichum destructivum</name>
    <dbReference type="NCBI Taxonomy" id="34406"/>
    <lineage>
        <taxon>Eukaryota</taxon>
        <taxon>Fungi</taxon>
        <taxon>Dikarya</taxon>
        <taxon>Ascomycota</taxon>
        <taxon>Pezizomycotina</taxon>
        <taxon>Sordariomycetes</taxon>
        <taxon>Hypocreomycetidae</taxon>
        <taxon>Glomerellales</taxon>
        <taxon>Glomerellaceae</taxon>
        <taxon>Colletotrichum</taxon>
        <taxon>Colletotrichum destructivum species complex</taxon>
    </lineage>
</organism>
<keyword evidence="5" id="KW-1185">Reference proteome</keyword>
<sequence length="308" mass="34530">MPYSTFHLCNKRVSMSMPRSSPSKRRTRAHLDRATKSKEGYANVARWMALDADGETHIYRKFDELAARNLLFFQSELLALAAQLDHFDEKDAETDDMDLKDAAMTWETLERRAASDDRGAKSRMELIMRIREKIIEYHEALLLHSEITKLRRPNRRVLDAFLMWFKQPFPALGGRAKTFLDDPDDLVALNAVSETDFMSEYLRRHWPAQKEISRDASFGIGRYDEGSVTLAVAIVSILVAAVLLVGSITSLYFVQSDAAKLGMIAAFTALFATSVGTMTTARRAEIFAATAAYAAVLVVFVSGNISSN</sequence>
<keyword evidence="2" id="KW-0472">Membrane</keyword>
<dbReference type="AlphaFoldDB" id="A0AAX4IB07"/>
<evidence type="ECO:0000313" key="4">
    <source>
        <dbReference type="EMBL" id="WQF80553.1"/>
    </source>
</evidence>
<dbReference type="PANTHER" id="PTHR34502">
    <property type="entry name" value="DUF6594 DOMAIN-CONTAINING PROTEIN-RELATED"/>
    <property type="match status" value="1"/>
</dbReference>
<evidence type="ECO:0000256" key="1">
    <source>
        <dbReference type="SAM" id="MobiDB-lite"/>
    </source>
</evidence>
<feature type="transmembrane region" description="Helical" evidence="2">
    <location>
        <begin position="286"/>
        <end position="305"/>
    </location>
</feature>
<evidence type="ECO:0000256" key="2">
    <source>
        <dbReference type="SAM" id="Phobius"/>
    </source>
</evidence>
<keyword evidence="2" id="KW-1133">Transmembrane helix</keyword>
<evidence type="ECO:0000259" key="3">
    <source>
        <dbReference type="Pfam" id="PF20237"/>
    </source>
</evidence>
<feature type="transmembrane region" description="Helical" evidence="2">
    <location>
        <begin position="230"/>
        <end position="254"/>
    </location>
</feature>
<gene>
    <name evidence="4" type="ORF">CDEST_05567</name>
</gene>
<dbReference type="Pfam" id="PF20237">
    <property type="entry name" value="DUF6594"/>
    <property type="match status" value="1"/>
</dbReference>
<name>A0AAX4IB07_9PEZI</name>
<keyword evidence="2" id="KW-0812">Transmembrane</keyword>
<reference evidence="5" key="1">
    <citation type="journal article" date="2023" name="bioRxiv">
        <title>Complete genome of the Medicago anthracnose fungus, Colletotrichum destructivum, reveals a mini-chromosome-like region within a core chromosome.</title>
        <authorList>
            <person name="Lapalu N."/>
            <person name="Simon A."/>
            <person name="Lu A."/>
            <person name="Plaumann P.-L."/>
            <person name="Amselem J."/>
            <person name="Pigne S."/>
            <person name="Auger A."/>
            <person name="Koch C."/>
            <person name="Dallery J.-F."/>
            <person name="O'Connell R.J."/>
        </authorList>
    </citation>
    <scope>NUCLEOTIDE SEQUENCE [LARGE SCALE GENOMIC DNA]</scope>
    <source>
        <strain evidence="5">CBS 520.97</strain>
    </source>
</reference>
<feature type="transmembrane region" description="Helical" evidence="2">
    <location>
        <begin position="261"/>
        <end position="280"/>
    </location>
</feature>
<protein>
    <recommendedName>
        <fullName evidence="3">DUF6594 domain-containing protein</fullName>
    </recommendedName>
</protein>
<proteinExistence type="predicted"/>
<dbReference type="PANTHER" id="PTHR34502:SF4">
    <property type="entry name" value="DUF6594 DOMAIN-CONTAINING PROTEIN"/>
    <property type="match status" value="1"/>
</dbReference>
<feature type="region of interest" description="Disordered" evidence="1">
    <location>
        <begin position="15"/>
        <end position="35"/>
    </location>
</feature>
<dbReference type="InterPro" id="IPR046529">
    <property type="entry name" value="DUF6594"/>
</dbReference>
<dbReference type="Proteomes" id="UP001322277">
    <property type="component" value="Chromosome 3"/>
</dbReference>